<evidence type="ECO:0000256" key="12">
    <source>
        <dbReference type="ARBA" id="ARBA00067794"/>
    </source>
</evidence>
<dbReference type="PANTHER" id="PTHR42859">
    <property type="entry name" value="OXIDOREDUCTASE"/>
    <property type="match status" value="1"/>
</dbReference>
<dbReference type="InterPro" id="IPR050294">
    <property type="entry name" value="RnfB_subfamily"/>
</dbReference>
<evidence type="ECO:0000256" key="3">
    <source>
        <dbReference type="ARBA" id="ARBA00022485"/>
    </source>
</evidence>
<dbReference type="FunFam" id="1.10.15.40:FF:000001">
    <property type="entry name" value="Ion-translocating oxidoreductase complex subunit B"/>
    <property type="match status" value="1"/>
</dbReference>
<dbReference type="Gene3D" id="1.10.15.40">
    <property type="entry name" value="Electron transport complex subunit B, putative Fe-S cluster"/>
    <property type="match status" value="1"/>
</dbReference>
<evidence type="ECO:0000313" key="16">
    <source>
        <dbReference type="Proteomes" id="UP000011859"/>
    </source>
</evidence>
<dbReference type="PROSITE" id="PS51656">
    <property type="entry name" value="4FE4S"/>
    <property type="match status" value="1"/>
</dbReference>
<evidence type="ECO:0000313" key="15">
    <source>
        <dbReference type="EMBL" id="AGG88466.1"/>
    </source>
</evidence>
<dbReference type="GO" id="GO:0009055">
    <property type="term" value="F:electron transfer activity"/>
    <property type="evidence" value="ECO:0007669"/>
    <property type="project" value="InterPro"/>
</dbReference>
<dbReference type="Gene3D" id="3.30.70.20">
    <property type="match status" value="1"/>
</dbReference>
<dbReference type="InterPro" id="IPR007202">
    <property type="entry name" value="4Fe-4S_dom"/>
</dbReference>
<evidence type="ECO:0000256" key="6">
    <source>
        <dbReference type="ARBA" id="ARBA00022737"/>
    </source>
</evidence>
<keyword evidence="9" id="KW-0408">Iron</keyword>
<dbReference type="KEGG" id="rhd:R2APBS1_1315"/>
<keyword evidence="6" id="KW-0677">Repeat</keyword>
<dbReference type="Pfam" id="PF14697">
    <property type="entry name" value="Fer4_21"/>
    <property type="match status" value="1"/>
</dbReference>
<dbReference type="eggNOG" id="COG2878">
    <property type="taxonomic scope" value="Bacteria"/>
</dbReference>
<dbReference type="Proteomes" id="UP000011859">
    <property type="component" value="Chromosome"/>
</dbReference>
<proteinExistence type="predicted"/>
<keyword evidence="2" id="KW-1003">Cell membrane</keyword>
<protein>
    <recommendedName>
        <fullName evidence="12">Ion-translocating oxidoreductase complex subunit B</fullName>
    </recommendedName>
</protein>
<dbReference type="Pfam" id="PF04060">
    <property type="entry name" value="FeS"/>
    <property type="match status" value="1"/>
</dbReference>
<reference evidence="15 16" key="1">
    <citation type="submission" date="2012-04" db="EMBL/GenBank/DDBJ databases">
        <title>Complete genome of Rhodanobacter sp. 2APBS1.</title>
        <authorList>
            <consortium name="US DOE Joint Genome Institute"/>
            <person name="Huntemann M."/>
            <person name="Wei C.-L."/>
            <person name="Han J."/>
            <person name="Detter J.C."/>
            <person name="Han C."/>
            <person name="Tapia R."/>
            <person name="Munk A.C.C."/>
            <person name="Chen A."/>
            <person name="Krypides N."/>
            <person name="Mavromatis K."/>
            <person name="Markowitz V."/>
            <person name="Szeto E."/>
            <person name="Ivanova N."/>
            <person name="Mikhailova N."/>
            <person name="Ovchinnikova G."/>
            <person name="Pagani I."/>
            <person name="Pati A."/>
            <person name="Goodwin L."/>
            <person name="Peters L."/>
            <person name="Pitluck S."/>
            <person name="Woyke T."/>
            <person name="Prakash O."/>
            <person name="Elkins J."/>
            <person name="Brown S."/>
            <person name="Palumbo A."/>
            <person name="Hemme C."/>
            <person name="Zhou J."/>
            <person name="Watson D."/>
            <person name="Jardine P."/>
            <person name="Kostka J."/>
            <person name="Green S."/>
        </authorList>
    </citation>
    <scope>NUCLEOTIDE SEQUENCE [LARGE SCALE GENOMIC DNA]</scope>
    <source>
        <strain evidence="15 16">2APBS1</strain>
    </source>
</reference>
<feature type="domain" description="4Fe-4S ferredoxin-type" evidence="13">
    <location>
        <begin position="94"/>
        <end position="123"/>
    </location>
</feature>
<dbReference type="EMBL" id="CP003470">
    <property type="protein sequence ID" value="AGG88466.1"/>
    <property type="molecule type" value="Genomic_DNA"/>
</dbReference>
<keyword evidence="4" id="KW-0997">Cell inner membrane</keyword>
<dbReference type="SUPFAM" id="SSF54862">
    <property type="entry name" value="4Fe-4S ferredoxins"/>
    <property type="match status" value="1"/>
</dbReference>
<dbReference type="GO" id="GO:0051539">
    <property type="term" value="F:4 iron, 4 sulfur cluster binding"/>
    <property type="evidence" value="ECO:0007669"/>
    <property type="project" value="UniProtKB-KW"/>
</dbReference>
<dbReference type="InterPro" id="IPR010207">
    <property type="entry name" value="Elect_transpt_cplx_RnfB/RsxB"/>
</dbReference>
<keyword evidence="11" id="KW-0472">Membrane</keyword>
<evidence type="ECO:0000256" key="8">
    <source>
        <dbReference type="ARBA" id="ARBA00022982"/>
    </source>
</evidence>
<evidence type="ECO:0000256" key="1">
    <source>
        <dbReference type="ARBA" id="ARBA00022448"/>
    </source>
</evidence>
<dbReference type="InterPro" id="IPR017896">
    <property type="entry name" value="4Fe4S_Fe-S-bd"/>
</dbReference>
<evidence type="ECO:0000259" key="14">
    <source>
        <dbReference type="PROSITE" id="PS51656"/>
    </source>
</evidence>
<keyword evidence="8" id="KW-0249">Electron transport</keyword>
<feature type="domain" description="4Fe-4S" evidence="14">
    <location>
        <begin position="19"/>
        <end position="78"/>
    </location>
</feature>
<name>M4NL69_9GAMM</name>
<evidence type="ECO:0000256" key="10">
    <source>
        <dbReference type="ARBA" id="ARBA00023014"/>
    </source>
</evidence>
<keyword evidence="16" id="KW-1185">Reference proteome</keyword>
<dbReference type="InterPro" id="IPR017900">
    <property type="entry name" value="4Fe4S_Fe_S_CS"/>
</dbReference>
<dbReference type="PANTHER" id="PTHR42859:SF3">
    <property type="entry name" value="ION-TRANSLOCATING OXIDOREDUCTASE COMPLEX SUBUNIT B"/>
    <property type="match status" value="1"/>
</dbReference>
<organism evidence="15 16">
    <name type="scientific">Rhodanobacter denitrificans</name>
    <dbReference type="NCBI Taxonomy" id="666685"/>
    <lineage>
        <taxon>Bacteria</taxon>
        <taxon>Pseudomonadati</taxon>
        <taxon>Pseudomonadota</taxon>
        <taxon>Gammaproteobacteria</taxon>
        <taxon>Lysobacterales</taxon>
        <taxon>Rhodanobacteraceae</taxon>
        <taxon>Rhodanobacter</taxon>
    </lineage>
</organism>
<keyword evidence="5" id="KW-0479">Metal-binding</keyword>
<evidence type="ECO:0000256" key="4">
    <source>
        <dbReference type="ARBA" id="ARBA00022519"/>
    </source>
</evidence>
<evidence type="ECO:0000256" key="9">
    <source>
        <dbReference type="ARBA" id="ARBA00023004"/>
    </source>
</evidence>
<accession>M4NL69</accession>
<feature type="domain" description="4Fe-4S ferredoxin-type" evidence="13">
    <location>
        <begin position="124"/>
        <end position="153"/>
    </location>
</feature>
<evidence type="ECO:0000259" key="13">
    <source>
        <dbReference type="PROSITE" id="PS51379"/>
    </source>
</evidence>
<dbReference type="HOGENOM" id="CLU_063448_0_2_6"/>
<dbReference type="AlphaFoldDB" id="M4NL69"/>
<evidence type="ECO:0000256" key="7">
    <source>
        <dbReference type="ARBA" id="ARBA00022967"/>
    </source>
</evidence>
<sequence length="220" mass="23509">MRNGASWGPKPKHLHTMTELVTLADRIDAVLPQTQCEQCGYHGCRPYAEAIARGEADINRCPPGGDAGIAKLAALLQRPVLPLDPACGTEKPRMLARIVEADCIGCTKCIQACPVDAIVGASKLMHTVLADDCTGCELCVPACPVDCIVLEPMPPAQIDQAHADAAREHFRRREARLAREAAEREAELAARKAAVDTLATANPVLAALARAKAKRQEPNP</sequence>
<keyword evidence="3" id="KW-0004">4Fe-4S</keyword>
<keyword evidence="1" id="KW-0813">Transport</keyword>
<dbReference type="GO" id="GO:0046872">
    <property type="term" value="F:metal ion binding"/>
    <property type="evidence" value="ECO:0007669"/>
    <property type="project" value="UniProtKB-KW"/>
</dbReference>
<gene>
    <name evidence="15" type="ORF">R2APBS1_1315</name>
</gene>
<dbReference type="NCBIfam" id="TIGR01944">
    <property type="entry name" value="rnfB"/>
    <property type="match status" value="1"/>
</dbReference>
<dbReference type="PROSITE" id="PS00198">
    <property type="entry name" value="4FE4S_FER_1"/>
    <property type="match status" value="1"/>
</dbReference>
<evidence type="ECO:0000256" key="2">
    <source>
        <dbReference type="ARBA" id="ARBA00022475"/>
    </source>
</evidence>
<evidence type="ECO:0000256" key="5">
    <source>
        <dbReference type="ARBA" id="ARBA00022723"/>
    </source>
</evidence>
<dbReference type="PROSITE" id="PS51379">
    <property type="entry name" value="4FE4S_FER_2"/>
    <property type="match status" value="2"/>
</dbReference>
<dbReference type="STRING" id="666685.R2APBS1_1315"/>
<keyword evidence="7" id="KW-1278">Translocase</keyword>
<keyword evidence="10" id="KW-0411">Iron-sulfur</keyword>
<evidence type="ECO:0000256" key="11">
    <source>
        <dbReference type="ARBA" id="ARBA00023136"/>
    </source>
</evidence>